<dbReference type="PANTHER" id="PTHR24379:SF121">
    <property type="entry name" value="C2H2-TYPE DOMAIN-CONTAINING PROTEIN"/>
    <property type="match status" value="1"/>
</dbReference>
<dbReference type="InterPro" id="IPR013087">
    <property type="entry name" value="Znf_C2H2_type"/>
</dbReference>
<dbReference type="RefSeq" id="XP_029731136.2">
    <property type="nucleotide sequence ID" value="XM_029875276.2"/>
</dbReference>
<evidence type="ECO:0000256" key="5">
    <source>
        <dbReference type="PROSITE-ProRule" id="PRU00042"/>
    </source>
</evidence>
<protein>
    <recommendedName>
        <fullName evidence="7">C2H2-type domain-containing protein</fullName>
    </recommendedName>
</protein>
<feature type="domain" description="C2H2-type" evidence="7">
    <location>
        <begin position="347"/>
        <end position="374"/>
    </location>
</feature>
<evidence type="ECO:0000313" key="8">
    <source>
        <dbReference type="EnsemblMetazoa" id="AALFPA23_001887.P39087"/>
    </source>
</evidence>
<keyword evidence="1" id="KW-0479">Metal-binding</keyword>
<evidence type="ECO:0000259" key="7">
    <source>
        <dbReference type="PROSITE" id="PS50157"/>
    </source>
</evidence>
<evidence type="ECO:0000256" key="3">
    <source>
        <dbReference type="ARBA" id="ARBA00022771"/>
    </source>
</evidence>
<organism evidence="8 9">
    <name type="scientific">Aedes albopictus</name>
    <name type="common">Asian tiger mosquito</name>
    <name type="synonym">Stegomyia albopicta</name>
    <dbReference type="NCBI Taxonomy" id="7160"/>
    <lineage>
        <taxon>Eukaryota</taxon>
        <taxon>Metazoa</taxon>
        <taxon>Ecdysozoa</taxon>
        <taxon>Arthropoda</taxon>
        <taxon>Hexapoda</taxon>
        <taxon>Insecta</taxon>
        <taxon>Pterygota</taxon>
        <taxon>Neoptera</taxon>
        <taxon>Endopterygota</taxon>
        <taxon>Diptera</taxon>
        <taxon>Nematocera</taxon>
        <taxon>Culicoidea</taxon>
        <taxon>Culicidae</taxon>
        <taxon>Culicinae</taxon>
        <taxon>Aedini</taxon>
        <taxon>Aedes</taxon>
        <taxon>Stegomyia</taxon>
    </lineage>
</organism>
<evidence type="ECO:0000256" key="6">
    <source>
        <dbReference type="SAM" id="MobiDB-lite"/>
    </source>
</evidence>
<dbReference type="GeneID" id="109399080"/>
<proteinExistence type="predicted"/>
<feature type="domain" description="C2H2-type" evidence="7">
    <location>
        <begin position="217"/>
        <end position="241"/>
    </location>
</feature>
<reference evidence="9" key="1">
    <citation type="journal article" date="2015" name="Proc. Natl. Acad. Sci. U.S.A.">
        <title>Genome sequence of the Asian Tiger mosquito, Aedes albopictus, reveals insights into its biology, genetics, and evolution.</title>
        <authorList>
            <person name="Chen X.G."/>
            <person name="Jiang X."/>
            <person name="Gu J."/>
            <person name="Xu M."/>
            <person name="Wu Y."/>
            <person name="Deng Y."/>
            <person name="Zhang C."/>
            <person name="Bonizzoni M."/>
            <person name="Dermauw W."/>
            <person name="Vontas J."/>
            <person name="Armbruster P."/>
            <person name="Huang X."/>
            <person name="Yang Y."/>
            <person name="Zhang H."/>
            <person name="He W."/>
            <person name="Peng H."/>
            <person name="Liu Y."/>
            <person name="Wu K."/>
            <person name="Chen J."/>
            <person name="Lirakis M."/>
            <person name="Topalis P."/>
            <person name="Van Leeuwen T."/>
            <person name="Hall A.B."/>
            <person name="Jiang X."/>
            <person name="Thorpe C."/>
            <person name="Mueller R.L."/>
            <person name="Sun C."/>
            <person name="Waterhouse R.M."/>
            <person name="Yan G."/>
            <person name="Tu Z.J."/>
            <person name="Fang X."/>
            <person name="James A.A."/>
        </authorList>
    </citation>
    <scope>NUCLEOTIDE SEQUENCE [LARGE SCALE GENOMIC DNA]</scope>
    <source>
        <strain evidence="9">Foshan</strain>
    </source>
</reference>
<feature type="domain" description="C2H2-type" evidence="7">
    <location>
        <begin position="375"/>
        <end position="403"/>
    </location>
</feature>
<dbReference type="SUPFAM" id="SSF57667">
    <property type="entry name" value="beta-beta-alpha zinc fingers"/>
    <property type="match status" value="3"/>
</dbReference>
<name>A0ABM1XQI3_AEDAL</name>
<dbReference type="PANTHER" id="PTHR24379">
    <property type="entry name" value="KRAB AND ZINC FINGER DOMAIN-CONTAINING"/>
    <property type="match status" value="1"/>
</dbReference>
<keyword evidence="4" id="KW-0862">Zinc</keyword>
<feature type="compositionally biased region" description="Basic and acidic residues" evidence="6">
    <location>
        <begin position="122"/>
        <end position="139"/>
    </location>
</feature>
<dbReference type="Gene3D" id="3.40.1800.20">
    <property type="match status" value="1"/>
</dbReference>
<dbReference type="Proteomes" id="UP000069940">
    <property type="component" value="Unassembled WGS sequence"/>
</dbReference>
<dbReference type="SMART" id="SM00355">
    <property type="entry name" value="ZnF_C2H2"/>
    <property type="match status" value="7"/>
</dbReference>
<sequence>MENTCGFCAHQDQSVVALQEDYSTGNPSIVNIAARHLWFTNEELKSFYICDACRNKLLEFHHFYCQIRQLYSGQPIVNENKLESVPTNADQIELKSLTIQPESVEVDEEILSDVNDDENDHEEPADATRNENSNEKLSEDQPSEEDPRLAITDEDIRIYCQMKCHICSEEFDYYEDLKAHCTREHDSKCYVYCCNTRLDRLDRVKDHILFHLKPDIFRCEKCDKNLTTKGNLSRHLKSAGHLFAEDQVFGCGFCTKKCPSQEMLNDHMQSHQKKTTIHKCDLCPKEFTTFARLACHMGMVHKSTDLPQSCKVCHKKFDSRETLNAHRASSRCFDPQLDDPTPEPSGRKCTICDEVFHRKAKYREHIALHAGQLLYACDFCGKPFRTSSTMQWHRRHKHPKEWKKLKLKPRYETAS</sequence>
<feature type="region of interest" description="Disordered" evidence="6">
    <location>
        <begin position="113"/>
        <end position="148"/>
    </location>
</feature>
<keyword evidence="3 5" id="KW-0863">Zinc-finger</keyword>
<dbReference type="EnsemblMetazoa" id="AALFPA23_001887.R39086">
    <property type="protein sequence ID" value="AALFPA23_001887.P39086"/>
    <property type="gene ID" value="AALFPA23_001887"/>
</dbReference>
<evidence type="ECO:0000256" key="1">
    <source>
        <dbReference type="ARBA" id="ARBA00022723"/>
    </source>
</evidence>
<dbReference type="Pfam" id="PF00096">
    <property type="entry name" value="zf-C2H2"/>
    <property type="match status" value="4"/>
</dbReference>
<dbReference type="EnsemblMetazoa" id="AALFPA23_001887.R39087">
    <property type="protein sequence ID" value="AALFPA23_001887.P39087"/>
    <property type="gene ID" value="AALFPA23_001887"/>
</dbReference>
<dbReference type="PROSITE" id="PS50157">
    <property type="entry name" value="ZINC_FINGER_C2H2_2"/>
    <property type="match status" value="4"/>
</dbReference>
<dbReference type="InterPro" id="IPR036236">
    <property type="entry name" value="Znf_C2H2_sf"/>
</dbReference>
<keyword evidence="2" id="KW-0677">Repeat</keyword>
<evidence type="ECO:0000313" key="9">
    <source>
        <dbReference type="Proteomes" id="UP000069940"/>
    </source>
</evidence>
<dbReference type="PROSITE" id="PS00028">
    <property type="entry name" value="ZINC_FINGER_C2H2_1"/>
    <property type="match status" value="6"/>
</dbReference>
<accession>A0ABM1XQI3</accession>
<evidence type="ECO:0000256" key="2">
    <source>
        <dbReference type="ARBA" id="ARBA00022737"/>
    </source>
</evidence>
<dbReference type="RefSeq" id="XP_029731135.2">
    <property type="nucleotide sequence ID" value="XM_029875275.2"/>
</dbReference>
<dbReference type="Gene3D" id="3.30.160.60">
    <property type="entry name" value="Classic Zinc Finger"/>
    <property type="match status" value="3"/>
</dbReference>
<feature type="domain" description="C2H2-type" evidence="7">
    <location>
        <begin position="278"/>
        <end position="306"/>
    </location>
</feature>
<evidence type="ECO:0000256" key="4">
    <source>
        <dbReference type="ARBA" id="ARBA00022833"/>
    </source>
</evidence>
<keyword evidence="9" id="KW-1185">Reference proteome</keyword>
<reference evidence="8" key="2">
    <citation type="submission" date="2025-05" db="UniProtKB">
        <authorList>
            <consortium name="EnsemblMetazoa"/>
        </authorList>
    </citation>
    <scope>IDENTIFICATION</scope>
    <source>
        <strain evidence="8">Foshan</strain>
    </source>
</reference>